<sequence>MADTGEGKKEEADYKRLHSFPLIRVRTRVGMYDHENVKVQGWEINVFHLYLPSKPVCSQLLSSYKNMILSYQFYLRAAPSYHFPMFHSTVRQLRGSLLQSLLMLPQ</sequence>
<dbReference type="Proteomes" id="UP000297703">
    <property type="component" value="Unassembled WGS sequence"/>
</dbReference>
<reference evidence="1 2" key="1">
    <citation type="submission" date="2019-04" db="EMBL/GenBank/DDBJ databases">
        <title>Draft genome of the big-headed turtle Platysternon megacephalum.</title>
        <authorList>
            <person name="Gong S."/>
        </authorList>
    </citation>
    <scope>NUCLEOTIDE SEQUENCE [LARGE SCALE GENOMIC DNA]</scope>
    <source>
        <strain evidence="1">DO16091913</strain>
        <tissue evidence="1">Muscle</tissue>
    </source>
</reference>
<dbReference type="EMBL" id="QXTE01000087">
    <property type="protein sequence ID" value="TFK07272.1"/>
    <property type="molecule type" value="Genomic_DNA"/>
</dbReference>
<dbReference type="AlphaFoldDB" id="A0A4D9EJB3"/>
<evidence type="ECO:0000313" key="2">
    <source>
        <dbReference type="Proteomes" id="UP000297703"/>
    </source>
</evidence>
<comment type="caution">
    <text evidence="1">The sequence shown here is derived from an EMBL/GenBank/DDBJ whole genome shotgun (WGS) entry which is preliminary data.</text>
</comment>
<accession>A0A4D9EJB3</accession>
<gene>
    <name evidence="1" type="ORF">DR999_PMT09954</name>
</gene>
<organism evidence="1 2">
    <name type="scientific">Platysternon megacephalum</name>
    <name type="common">big-headed turtle</name>
    <dbReference type="NCBI Taxonomy" id="55544"/>
    <lineage>
        <taxon>Eukaryota</taxon>
        <taxon>Metazoa</taxon>
        <taxon>Chordata</taxon>
        <taxon>Craniata</taxon>
        <taxon>Vertebrata</taxon>
        <taxon>Euteleostomi</taxon>
        <taxon>Archelosauria</taxon>
        <taxon>Testudinata</taxon>
        <taxon>Testudines</taxon>
        <taxon>Cryptodira</taxon>
        <taxon>Durocryptodira</taxon>
        <taxon>Testudinoidea</taxon>
        <taxon>Platysternidae</taxon>
        <taxon>Platysternon</taxon>
    </lineage>
</organism>
<proteinExistence type="predicted"/>
<name>A0A4D9EJB3_9SAUR</name>
<reference evidence="1 2" key="2">
    <citation type="submission" date="2019-04" db="EMBL/GenBank/DDBJ databases">
        <title>The genome sequence of big-headed turtle.</title>
        <authorList>
            <person name="Gong S."/>
        </authorList>
    </citation>
    <scope>NUCLEOTIDE SEQUENCE [LARGE SCALE GENOMIC DNA]</scope>
    <source>
        <strain evidence="1">DO16091913</strain>
        <tissue evidence="1">Muscle</tissue>
    </source>
</reference>
<protein>
    <submittedName>
        <fullName evidence="1">Ras-related protein Rab-3A</fullName>
    </submittedName>
</protein>
<evidence type="ECO:0000313" key="1">
    <source>
        <dbReference type="EMBL" id="TFK07272.1"/>
    </source>
</evidence>
<keyword evidence="2" id="KW-1185">Reference proteome</keyword>